<comment type="caution">
    <text evidence="3">The sequence shown here is derived from an EMBL/GenBank/DDBJ whole genome shotgun (WGS) entry which is preliminary data.</text>
</comment>
<organism evidence="3 4">
    <name type="scientific">Penstemon smallii</name>
    <dbReference type="NCBI Taxonomy" id="265156"/>
    <lineage>
        <taxon>Eukaryota</taxon>
        <taxon>Viridiplantae</taxon>
        <taxon>Streptophyta</taxon>
        <taxon>Embryophyta</taxon>
        <taxon>Tracheophyta</taxon>
        <taxon>Spermatophyta</taxon>
        <taxon>Magnoliopsida</taxon>
        <taxon>eudicotyledons</taxon>
        <taxon>Gunneridae</taxon>
        <taxon>Pentapetalae</taxon>
        <taxon>asterids</taxon>
        <taxon>lamiids</taxon>
        <taxon>Lamiales</taxon>
        <taxon>Plantaginaceae</taxon>
        <taxon>Cheloneae</taxon>
        <taxon>Penstemon</taxon>
    </lineage>
</organism>
<evidence type="ECO:0000256" key="1">
    <source>
        <dbReference type="ARBA" id="ARBA00006484"/>
    </source>
</evidence>
<dbReference type="InterPro" id="IPR036291">
    <property type="entry name" value="NAD(P)-bd_dom_sf"/>
</dbReference>
<evidence type="ECO:0000313" key="3">
    <source>
        <dbReference type="EMBL" id="KAL3829323.1"/>
    </source>
</evidence>
<protein>
    <submittedName>
        <fullName evidence="3">Uncharacterized protein</fullName>
    </submittedName>
</protein>
<dbReference type="AlphaFoldDB" id="A0ABD3SYS9"/>
<dbReference type="PANTHER" id="PTHR43180:SF37">
    <property type="entry name" value="TROPINONE REDUCTASE-LIKE 2"/>
    <property type="match status" value="1"/>
</dbReference>
<comment type="similarity">
    <text evidence="1">Belongs to the short-chain dehydrogenases/reductases (SDR) family.</text>
</comment>
<dbReference type="Gene3D" id="3.40.50.720">
    <property type="entry name" value="NAD(P)-binding Rossmann-like Domain"/>
    <property type="match status" value="1"/>
</dbReference>
<keyword evidence="4" id="KW-1185">Reference proteome</keyword>
<proteinExistence type="inferred from homology"/>
<dbReference type="SUPFAM" id="SSF51735">
    <property type="entry name" value="NAD(P)-binding Rossmann-fold domains"/>
    <property type="match status" value="1"/>
</dbReference>
<reference evidence="3 4" key="1">
    <citation type="submission" date="2024-12" db="EMBL/GenBank/DDBJ databases">
        <title>The unique morphological basis and parallel evolutionary history of personate flowers in Penstemon.</title>
        <authorList>
            <person name="Depatie T.H."/>
            <person name="Wessinger C.A."/>
        </authorList>
    </citation>
    <scope>NUCLEOTIDE SEQUENCE [LARGE SCALE GENOMIC DNA]</scope>
    <source>
        <strain evidence="3">WTNN_2</strain>
        <tissue evidence="3">Leaf</tissue>
    </source>
</reference>
<dbReference type="Proteomes" id="UP001634393">
    <property type="component" value="Unassembled WGS sequence"/>
</dbReference>
<evidence type="ECO:0000256" key="2">
    <source>
        <dbReference type="ARBA" id="ARBA00023002"/>
    </source>
</evidence>
<dbReference type="GO" id="GO:0016491">
    <property type="term" value="F:oxidoreductase activity"/>
    <property type="evidence" value="ECO:0007669"/>
    <property type="project" value="UniProtKB-KW"/>
</dbReference>
<name>A0ABD3SYS9_9LAMI</name>
<gene>
    <name evidence="3" type="ORF">ACJIZ3_018125</name>
</gene>
<dbReference type="EMBL" id="JBJXBP010000005">
    <property type="protein sequence ID" value="KAL3829323.1"/>
    <property type="molecule type" value="Genomic_DNA"/>
</dbReference>
<evidence type="ECO:0000313" key="4">
    <source>
        <dbReference type="Proteomes" id="UP001634393"/>
    </source>
</evidence>
<sequence length="111" mass="11616">MTGILESILNTNKNDLDRMLGVNLIGAFLGAKHASRVMVPSKRGGILFTASSCTKIGGIASHSIWLLSCISPIGVLTGSDVDAKKERSNGKNLKAEDIAKAALYLASDEAS</sequence>
<dbReference type="PANTHER" id="PTHR43180">
    <property type="entry name" value="3-OXOACYL-(ACYL-CARRIER-PROTEIN) REDUCTASE (AFU_ORTHOLOGUE AFUA_6G11210)"/>
    <property type="match status" value="1"/>
</dbReference>
<keyword evidence="2" id="KW-0560">Oxidoreductase</keyword>
<accession>A0ABD3SYS9</accession>